<dbReference type="Proteomes" id="UP001295469">
    <property type="component" value="Chromosome A06"/>
</dbReference>
<evidence type="ECO:0000313" key="1">
    <source>
        <dbReference type="EMBL" id="CAF2089502.1"/>
    </source>
</evidence>
<sequence length="133" mass="15515">MYSGSNIGFEDRDVPIKNRDDSFKLRHLFLDRVHLSHELIKAATFQLHLLRKNSEPSRHVTQIIVLGRNSHVHLLQQIHLIVRSLFQTNHQTQITHTNIIRKSLNLLFTWSSDFTMDDTFVNRLCSDSARSSP</sequence>
<reference evidence="1" key="1">
    <citation type="submission" date="2021-01" db="EMBL/GenBank/DDBJ databases">
        <authorList>
            <consortium name="Genoscope - CEA"/>
            <person name="William W."/>
        </authorList>
    </citation>
    <scope>NUCLEOTIDE SEQUENCE</scope>
</reference>
<accession>A0A816T8W8</accession>
<dbReference type="EMBL" id="HG994360">
    <property type="protein sequence ID" value="CAF2089502.1"/>
    <property type="molecule type" value="Genomic_DNA"/>
</dbReference>
<protein>
    <submittedName>
        <fullName evidence="1">(rape) hypothetical protein</fullName>
    </submittedName>
</protein>
<proteinExistence type="predicted"/>
<name>A0A816T8W8_BRANA</name>
<gene>
    <name evidence="1" type="ORF">DARMORV10_A06P38270.1</name>
</gene>
<organism evidence="1">
    <name type="scientific">Brassica napus</name>
    <name type="common">Rape</name>
    <dbReference type="NCBI Taxonomy" id="3708"/>
    <lineage>
        <taxon>Eukaryota</taxon>
        <taxon>Viridiplantae</taxon>
        <taxon>Streptophyta</taxon>
        <taxon>Embryophyta</taxon>
        <taxon>Tracheophyta</taxon>
        <taxon>Spermatophyta</taxon>
        <taxon>Magnoliopsida</taxon>
        <taxon>eudicotyledons</taxon>
        <taxon>Gunneridae</taxon>
        <taxon>Pentapetalae</taxon>
        <taxon>rosids</taxon>
        <taxon>malvids</taxon>
        <taxon>Brassicales</taxon>
        <taxon>Brassicaceae</taxon>
        <taxon>Brassiceae</taxon>
        <taxon>Brassica</taxon>
    </lineage>
</organism>
<dbReference type="AlphaFoldDB" id="A0A816T8W8"/>